<dbReference type="EMBL" id="RBID01000019">
    <property type="protein sequence ID" value="RKQ53255.1"/>
    <property type="molecule type" value="Genomic_DNA"/>
</dbReference>
<sequence>MPDATLQLRPAHPDDAADLARLSGELGYPASAAQLRQRLAILLAAPQQHFVCIAQWQGETCGWIHGFVRPLLESDTCVELGGLVVAAAQRGHGIGSALLAACEQWAKTQGIHQLGLRSAEHRQDAHRFYRQHGYVHVKTSLTLRKTLASDGAPR</sequence>
<keyword evidence="2" id="KW-0012">Acyltransferase</keyword>
<name>A0A495B197_VOGIN</name>
<dbReference type="PANTHER" id="PTHR43877:SF2">
    <property type="entry name" value="AMINOALKYLPHOSPHONATE N-ACETYLTRANSFERASE-RELATED"/>
    <property type="match status" value="1"/>
</dbReference>
<dbReference type="Pfam" id="PF00583">
    <property type="entry name" value="Acetyltransf_1"/>
    <property type="match status" value="1"/>
</dbReference>
<dbReference type="PANTHER" id="PTHR43877">
    <property type="entry name" value="AMINOALKYLPHOSPHONATE N-ACETYLTRANSFERASE-RELATED-RELATED"/>
    <property type="match status" value="1"/>
</dbReference>
<evidence type="ECO:0000313" key="4">
    <source>
        <dbReference type="EMBL" id="RKQ53255.1"/>
    </source>
</evidence>
<dbReference type="PROSITE" id="PS51186">
    <property type="entry name" value="GNAT"/>
    <property type="match status" value="1"/>
</dbReference>
<keyword evidence="4" id="KW-0689">Ribosomal protein</keyword>
<dbReference type="InterPro" id="IPR050832">
    <property type="entry name" value="Bact_Acetyltransf"/>
</dbReference>
<organism evidence="4 5">
    <name type="scientific">Vogesella indigofera</name>
    <name type="common">Pseudomonas indigofera</name>
    <dbReference type="NCBI Taxonomy" id="45465"/>
    <lineage>
        <taxon>Bacteria</taxon>
        <taxon>Pseudomonadati</taxon>
        <taxon>Pseudomonadota</taxon>
        <taxon>Betaproteobacteria</taxon>
        <taxon>Neisseriales</taxon>
        <taxon>Chromobacteriaceae</taxon>
        <taxon>Vogesella</taxon>
    </lineage>
</organism>
<keyword evidence="4" id="KW-0687">Ribonucleoprotein</keyword>
<dbReference type="Gene3D" id="3.40.630.30">
    <property type="match status" value="1"/>
</dbReference>
<dbReference type="InterPro" id="IPR016181">
    <property type="entry name" value="Acyl_CoA_acyltransferase"/>
</dbReference>
<dbReference type="RefSeq" id="WP_047967986.1">
    <property type="nucleotide sequence ID" value="NZ_RBID01000019.1"/>
</dbReference>
<feature type="domain" description="N-acetyltransferase" evidence="3">
    <location>
        <begin position="6"/>
        <end position="148"/>
    </location>
</feature>
<dbReference type="GO" id="GO:0005840">
    <property type="term" value="C:ribosome"/>
    <property type="evidence" value="ECO:0007669"/>
    <property type="project" value="UniProtKB-KW"/>
</dbReference>
<evidence type="ECO:0000313" key="5">
    <source>
        <dbReference type="Proteomes" id="UP000279384"/>
    </source>
</evidence>
<evidence type="ECO:0000256" key="2">
    <source>
        <dbReference type="ARBA" id="ARBA00023315"/>
    </source>
</evidence>
<keyword evidence="1" id="KW-0808">Transferase</keyword>
<gene>
    <name evidence="4" type="ORF">C8E02_3188</name>
</gene>
<proteinExistence type="predicted"/>
<dbReference type="SUPFAM" id="SSF55729">
    <property type="entry name" value="Acyl-CoA N-acyltransferases (Nat)"/>
    <property type="match status" value="1"/>
</dbReference>
<protein>
    <submittedName>
        <fullName evidence="4">Ribosomal protein S18 acetylase RimI-like enzyme</fullName>
    </submittedName>
</protein>
<dbReference type="GO" id="GO:0016747">
    <property type="term" value="F:acyltransferase activity, transferring groups other than amino-acyl groups"/>
    <property type="evidence" value="ECO:0007669"/>
    <property type="project" value="InterPro"/>
</dbReference>
<dbReference type="Proteomes" id="UP000279384">
    <property type="component" value="Unassembled WGS sequence"/>
</dbReference>
<comment type="caution">
    <text evidence="4">The sequence shown here is derived from an EMBL/GenBank/DDBJ whole genome shotgun (WGS) entry which is preliminary data.</text>
</comment>
<evidence type="ECO:0000256" key="1">
    <source>
        <dbReference type="ARBA" id="ARBA00022679"/>
    </source>
</evidence>
<accession>A0A495B197</accession>
<dbReference type="AlphaFoldDB" id="A0A495B197"/>
<reference evidence="4 5" key="1">
    <citation type="submission" date="2018-10" db="EMBL/GenBank/DDBJ databases">
        <title>Genomic Encyclopedia of Type Strains, Phase IV (KMG-IV): sequencing the most valuable type-strain genomes for metagenomic binning, comparative biology and taxonomic classification.</title>
        <authorList>
            <person name="Goeker M."/>
        </authorList>
    </citation>
    <scope>NUCLEOTIDE SEQUENCE [LARGE SCALE GENOMIC DNA]</scope>
    <source>
        <strain evidence="4 5">DSM 3303</strain>
    </source>
</reference>
<dbReference type="CDD" id="cd04301">
    <property type="entry name" value="NAT_SF"/>
    <property type="match status" value="1"/>
</dbReference>
<dbReference type="InterPro" id="IPR000182">
    <property type="entry name" value="GNAT_dom"/>
</dbReference>
<evidence type="ECO:0000259" key="3">
    <source>
        <dbReference type="PROSITE" id="PS51186"/>
    </source>
</evidence>